<name>A0A931IJ77_9NOCA</name>
<dbReference type="Pfam" id="PF02627">
    <property type="entry name" value="CMD"/>
    <property type="match status" value="1"/>
</dbReference>
<evidence type="ECO:0000259" key="1">
    <source>
        <dbReference type="Pfam" id="PF02627"/>
    </source>
</evidence>
<dbReference type="Gene3D" id="1.20.1290.10">
    <property type="entry name" value="AhpD-like"/>
    <property type="match status" value="1"/>
</dbReference>
<accession>A0A931IJ77</accession>
<organism evidence="2 3">
    <name type="scientific">Nocardia bovistercoris</name>
    <dbReference type="NCBI Taxonomy" id="2785916"/>
    <lineage>
        <taxon>Bacteria</taxon>
        <taxon>Bacillati</taxon>
        <taxon>Actinomycetota</taxon>
        <taxon>Actinomycetes</taxon>
        <taxon>Mycobacteriales</taxon>
        <taxon>Nocardiaceae</taxon>
        <taxon>Nocardia</taxon>
    </lineage>
</organism>
<keyword evidence="3" id="KW-1185">Reference proteome</keyword>
<dbReference type="EMBL" id="JADMLG010000017">
    <property type="protein sequence ID" value="MBH0780670.1"/>
    <property type="molecule type" value="Genomic_DNA"/>
</dbReference>
<dbReference type="PANTHER" id="PTHR34846">
    <property type="entry name" value="4-CARBOXYMUCONOLACTONE DECARBOXYLASE FAMILY PROTEIN (AFU_ORTHOLOGUE AFUA_6G11590)"/>
    <property type="match status" value="1"/>
</dbReference>
<reference evidence="2" key="1">
    <citation type="submission" date="2020-11" db="EMBL/GenBank/DDBJ databases">
        <title>Nocardia NEAU-351.nov., a novel actinomycete isolated from the cow dung.</title>
        <authorList>
            <person name="Zhang X."/>
        </authorList>
    </citation>
    <scope>NUCLEOTIDE SEQUENCE</scope>
    <source>
        <strain evidence="2">NEAU-351</strain>
    </source>
</reference>
<sequence>MRVPPLPEAEWDEQVIAALSRMLPAERRNPVGAGNALATMVRHPALTKSFLGFNVHLLFGSTLPPRLRELAILRVAHRRSCAYEWHHHVEMGLEAGLTENDVEAARGGHAPGSDFDRVVIGAVDELDEKSMLSDETWAALSEQFDERQRMDFLFTVGAYTTLALAFNTFGVEVEADRH</sequence>
<dbReference type="GO" id="GO:0051920">
    <property type="term" value="F:peroxiredoxin activity"/>
    <property type="evidence" value="ECO:0007669"/>
    <property type="project" value="InterPro"/>
</dbReference>
<protein>
    <submittedName>
        <fullName evidence="2">Carboxymuconolactone decarboxylase family protein</fullName>
    </submittedName>
</protein>
<gene>
    <name evidence="2" type="ORF">IT779_30820</name>
</gene>
<evidence type="ECO:0000313" key="2">
    <source>
        <dbReference type="EMBL" id="MBH0780670.1"/>
    </source>
</evidence>
<dbReference type="PANTHER" id="PTHR34846:SF5">
    <property type="entry name" value="CARBOXYMUCONOLACTONE DECARBOXYLASE-LIKE DOMAIN-CONTAINING PROTEIN"/>
    <property type="match status" value="1"/>
</dbReference>
<feature type="domain" description="Carboxymuconolactone decarboxylase-like" evidence="1">
    <location>
        <begin position="44"/>
        <end position="118"/>
    </location>
</feature>
<dbReference type="InterPro" id="IPR029032">
    <property type="entry name" value="AhpD-like"/>
</dbReference>
<proteinExistence type="predicted"/>
<dbReference type="SUPFAM" id="SSF69118">
    <property type="entry name" value="AhpD-like"/>
    <property type="match status" value="1"/>
</dbReference>
<dbReference type="AlphaFoldDB" id="A0A931IJ77"/>
<dbReference type="RefSeq" id="WP_196152982.1">
    <property type="nucleotide sequence ID" value="NZ_JADMLG010000017.1"/>
</dbReference>
<comment type="caution">
    <text evidence="2">The sequence shown here is derived from an EMBL/GenBank/DDBJ whole genome shotgun (WGS) entry which is preliminary data.</text>
</comment>
<dbReference type="InterPro" id="IPR003779">
    <property type="entry name" value="CMD-like"/>
</dbReference>
<evidence type="ECO:0000313" key="3">
    <source>
        <dbReference type="Proteomes" id="UP000655751"/>
    </source>
</evidence>
<dbReference type="Proteomes" id="UP000655751">
    <property type="component" value="Unassembled WGS sequence"/>
</dbReference>